<proteinExistence type="inferred from homology"/>
<evidence type="ECO:0000313" key="10">
    <source>
        <dbReference type="Proteomes" id="UP000190229"/>
    </source>
</evidence>
<dbReference type="Gene3D" id="1.10.3720.10">
    <property type="entry name" value="MetI-like"/>
    <property type="match status" value="1"/>
</dbReference>
<feature type="transmembrane region" description="Helical" evidence="7">
    <location>
        <begin position="281"/>
        <end position="305"/>
    </location>
</feature>
<dbReference type="InterPro" id="IPR000515">
    <property type="entry name" value="MetI-like"/>
</dbReference>
<keyword evidence="10" id="KW-1185">Reference proteome</keyword>
<accession>A0A1V4EWX5</accession>
<dbReference type="Proteomes" id="UP000190229">
    <property type="component" value="Unassembled WGS sequence"/>
</dbReference>
<feature type="transmembrane region" description="Helical" evidence="7">
    <location>
        <begin position="90"/>
        <end position="111"/>
    </location>
</feature>
<feature type="transmembrane region" description="Helical" evidence="7">
    <location>
        <begin position="123"/>
        <end position="145"/>
    </location>
</feature>
<evidence type="ECO:0000256" key="1">
    <source>
        <dbReference type="ARBA" id="ARBA00004651"/>
    </source>
</evidence>
<keyword evidence="4 7" id="KW-0812">Transmembrane</keyword>
<comment type="similarity">
    <text evidence="7">Belongs to the binding-protein-dependent transport system permease family.</text>
</comment>
<dbReference type="OrthoDB" id="9788108at2"/>
<reference evidence="9 10" key="1">
    <citation type="submission" date="2017-02" db="EMBL/GenBank/DDBJ databases">
        <title>Draft genome of Acidibacillus ferrooxidans Huett2.</title>
        <authorList>
            <person name="Schopf S."/>
        </authorList>
    </citation>
    <scope>NUCLEOTIDE SEQUENCE [LARGE SCALE GENOMIC DNA]</scope>
    <source>
        <strain evidence="9 10">Huett2</strain>
    </source>
</reference>
<keyword evidence="3" id="KW-1003">Cell membrane</keyword>
<feature type="transmembrane region" description="Helical" evidence="7">
    <location>
        <begin position="223"/>
        <end position="244"/>
    </location>
</feature>
<evidence type="ECO:0000256" key="5">
    <source>
        <dbReference type="ARBA" id="ARBA00022989"/>
    </source>
</evidence>
<dbReference type="AlphaFoldDB" id="A0A1V4EWX5"/>
<dbReference type="PROSITE" id="PS50928">
    <property type="entry name" value="ABC_TM1"/>
    <property type="match status" value="1"/>
</dbReference>
<comment type="caution">
    <text evidence="9">The sequence shown here is derived from an EMBL/GenBank/DDBJ whole genome shotgun (WGS) entry which is preliminary data.</text>
</comment>
<dbReference type="CDD" id="cd06261">
    <property type="entry name" value="TM_PBP2"/>
    <property type="match status" value="1"/>
</dbReference>
<gene>
    <name evidence="9" type="ORF">B2M26_02140</name>
</gene>
<organism evidence="9 10">
    <name type="scientific">Ferroacidibacillus organovorans</name>
    <dbReference type="NCBI Taxonomy" id="1765683"/>
    <lineage>
        <taxon>Bacteria</taxon>
        <taxon>Bacillati</taxon>
        <taxon>Bacillota</taxon>
        <taxon>Bacilli</taxon>
        <taxon>Bacillales</taxon>
        <taxon>Alicyclobacillaceae</taxon>
        <taxon>Ferroacidibacillus</taxon>
    </lineage>
</organism>
<dbReference type="GO" id="GO:0005886">
    <property type="term" value="C:plasma membrane"/>
    <property type="evidence" value="ECO:0007669"/>
    <property type="project" value="UniProtKB-SubCell"/>
</dbReference>
<evidence type="ECO:0000256" key="3">
    <source>
        <dbReference type="ARBA" id="ARBA00022475"/>
    </source>
</evidence>
<dbReference type="InterPro" id="IPR051393">
    <property type="entry name" value="ABC_transporter_permease"/>
</dbReference>
<dbReference type="InterPro" id="IPR035906">
    <property type="entry name" value="MetI-like_sf"/>
</dbReference>
<evidence type="ECO:0000256" key="4">
    <source>
        <dbReference type="ARBA" id="ARBA00022692"/>
    </source>
</evidence>
<evidence type="ECO:0000313" key="9">
    <source>
        <dbReference type="EMBL" id="OPG17158.1"/>
    </source>
</evidence>
<dbReference type="EMBL" id="MWPS01000005">
    <property type="protein sequence ID" value="OPG17158.1"/>
    <property type="molecule type" value="Genomic_DNA"/>
</dbReference>
<keyword evidence="5 7" id="KW-1133">Transmembrane helix</keyword>
<dbReference type="PANTHER" id="PTHR30193">
    <property type="entry name" value="ABC TRANSPORTER PERMEASE PROTEIN"/>
    <property type="match status" value="1"/>
</dbReference>
<comment type="subcellular location">
    <subcellularLocation>
        <location evidence="1 7">Cell membrane</location>
        <topology evidence="1 7">Multi-pass membrane protein</topology>
    </subcellularLocation>
</comment>
<keyword evidence="6 7" id="KW-0472">Membrane</keyword>
<keyword evidence="2 7" id="KW-0813">Transport</keyword>
<evidence type="ECO:0000256" key="2">
    <source>
        <dbReference type="ARBA" id="ARBA00022448"/>
    </source>
</evidence>
<evidence type="ECO:0000259" key="8">
    <source>
        <dbReference type="PROSITE" id="PS50928"/>
    </source>
</evidence>
<feature type="transmembrane region" description="Helical" evidence="7">
    <location>
        <begin position="173"/>
        <end position="202"/>
    </location>
</feature>
<name>A0A1V4EWX5_9BACL</name>
<feature type="domain" description="ABC transmembrane type-1" evidence="8">
    <location>
        <begin position="86"/>
        <end position="306"/>
    </location>
</feature>
<dbReference type="PANTHER" id="PTHR30193:SF37">
    <property type="entry name" value="INNER MEMBRANE ABC TRANSPORTER PERMEASE PROTEIN YCJO"/>
    <property type="match status" value="1"/>
</dbReference>
<dbReference type="Pfam" id="PF00528">
    <property type="entry name" value="BPD_transp_1"/>
    <property type="match status" value="1"/>
</dbReference>
<evidence type="ECO:0000256" key="7">
    <source>
        <dbReference type="RuleBase" id="RU363032"/>
    </source>
</evidence>
<protein>
    <recommendedName>
        <fullName evidence="8">ABC transmembrane type-1 domain-containing protein</fullName>
    </recommendedName>
</protein>
<feature type="transmembrane region" description="Helical" evidence="7">
    <location>
        <begin position="26"/>
        <end position="55"/>
    </location>
</feature>
<sequence length="317" mass="35746">MARRRKPMSVMIERSRLTLRRHVETLFGFGLLLPSMLIFLVFFYAPAVFLVYISFFHWNIFTSRSAFVGFENFIILIHQPLFWQSLANSLYYTAVIVPSVTMLALGLALLLRGGIRSKGGSAIRSMVFLPHVTPVVATSIIWIWLFDPQFGLINAVLGFFHLPQPGWLGSTHWAMPAVMIFSLWHSLGLYTVLFLGALSTLPRGVMEAAQLDNARSWYLFRRIIWPLVSPVTFFVVVLATINALQTFSQIYTLTGGPHGGAGGPAFATTTDSILIYQTAFIYQHFSLASAMSLILFILILALTLLQKWIADRLVFYR</sequence>
<dbReference type="SUPFAM" id="SSF161098">
    <property type="entry name" value="MetI-like"/>
    <property type="match status" value="1"/>
</dbReference>
<evidence type="ECO:0000256" key="6">
    <source>
        <dbReference type="ARBA" id="ARBA00023136"/>
    </source>
</evidence>
<dbReference type="GO" id="GO:0055085">
    <property type="term" value="P:transmembrane transport"/>
    <property type="evidence" value="ECO:0007669"/>
    <property type="project" value="InterPro"/>
</dbReference>